<comment type="similarity">
    <text evidence="2">Belongs to the UPF0702 family.</text>
</comment>
<dbReference type="OrthoDB" id="9793799at2"/>
<feature type="domain" description="YetF C-terminal" evidence="8">
    <location>
        <begin position="96"/>
        <end position="161"/>
    </location>
</feature>
<proteinExistence type="inferred from homology"/>
<evidence type="ECO:0000256" key="5">
    <source>
        <dbReference type="ARBA" id="ARBA00022989"/>
    </source>
</evidence>
<dbReference type="Proteomes" id="UP000199586">
    <property type="component" value="Unassembled WGS sequence"/>
</dbReference>
<evidence type="ECO:0000256" key="7">
    <source>
        <dbReference type="SAM" id="Phobius"/>
    </source>
</evidence>
<keyword evidence="4 7" id="KW-0812">Transmembrane</keyword>
<evidence type="ECO:0000259" key="8">
    <source>
        <dbReference type="Pfam" id="PF04239"/>
    </source>
</evidence>
<feature type="transmembrane region" description="Helical" evidence="7">
    <location>
        <begin position="43"/>
        <end position="62"/>
    </location>
</feature>
<evidence type="ECO:0000256" key="4">
    <source>
        <dbReference type="ARBA" id="ARBA00022692"/>
    </source>
</evidence>
<dbReference type="RefSeq" id="WP_093334172.1">
    <property type="nucleotide sequence ID" value="NZ_FOXP01000011.1"/>
</dbReference>
<gene>
    <name evidence="9" type="ORF">SAMN04488241_11121</name>
</gene>
<feature type="transmembrane region" description="Helical" evidence="7">
    <location>
        <begin position="17"/>
        <end position="36"/>
    </location>
</feature>
<dbReference type="GO" id="GO:0005886">
    <property type="term" value="C:plasma membrane"/>
    <property type="evidence" value="ECO:0007669"/>
    <property type="project" value="UniProtKB-SubCell"/>
</dbReference>
<evidence type="ECO:0000256" key="1">
    <source>
        <dbReference type="ARBA" id="ARBA00004651"/>
    </source>
</evidence>
<dbReference type="AlphaFoldDB" id="A0A1I5UBL8"/>
<accession>A0A1I5UBL8</accession>
<evidence type="ECO:0000256" key="3">
    <source>
        <dbReference type="ARBA" id="ARBA00022475"/>
    </source>
</evidence>
<organism evidence="9 10">
    <name type="scientific">Sphingomonas rubra</name>
    <dbReference type="NCBI Taxonomy" id="634430"/>
    <lineage>
        <taxon>Bacteria</taxon>
        <taxon>Pseudomonadati</taxon>
        <taxon>Pseudomonadota</taxon>
        <taxon>Alphaproteobacteria</taxon>
        <taxon>Sphingomonadales</taxon>
        <taxon>Sphingomonadaceae</taxon>
        <taxon>Sphingomonas</taxon>
    </lineage>
</organism>
<dbReference type="PANTHER" id="PTHR34582">
    <property type="entry name" value="UPF0702 TRANSMEMBRANE PROTEIN YCAP"/>
    <property type="match status" value="1"/>
</dbReference>
<name>A0A1I5UBL8_9SPHN</name>
<keyword evidence="10" id="KW-1185">Reference proteome</keyword>
<dbReference type="Pfam" id="PF04239">
    <property type="entry name" value="DUF421"/>
    <property type="match status" value="1"/>
</dbReference>
<reference evidence="9 10" key="1">
    <citation type="submission" date="2016-10" db="EMBL/GenBank/DDBJ databases">
        <authorList>
            <person name="de Groot N.N."/>
        </authorList>
    </citation>
    <scope>NUCLEOTIDE SEQUENCE [LARGE SCALE GENOMIC DNA]</scope>
    <source>
        <strain evidence="9 10">CGMCC 1.9113</strain>
    </source>
</reference>
<keyword evidence="5 7" id="KW-1133">Transmembrane helix</keyword>
<keyword evidence="3" id="KW-1003">Cell membrane</keyword>
<dbReference type="Gene3D" id="3.30.240.20">
    <property type="entry name" value="bsu07140 like domains"/>
    <property type="match status" value="1"/>
</dbReference>
<dbReference type="InterPro" id="IPR007353">
    <property type="entry name" value="DUF421"/>
</dbReference>
<dbReference type="PANTHER" id="PTHR34582:SF6">
    <property type="entry name" value="UPF0702 TRANSMEMBRANE PROTEIN YCAP"/>
    <property type="match status" value="1"/>
</dbReference>
<evidence type="ECO:0000256" key="6">
    <source>
        <dbReference type="ARBA" id="ARBA00023136"/>
    </source>
</evidence>
<sequence length="162" mass="18363">MPDWDAMFSPSVELTEVVLRASIMYLFLFFALRFLLKREGGQVNIADLLVVVAIVDGAQPAFNGEADSITESALFVVTVIFWSWLLNWLSWRFAALKWLTAAKPVVLIENGRFCRANMRRALMTTEELMQQLREEGVEDVGQVRHAMMEGDGEVSVVKYEDA</sequence>
<protein>
    <recommendedName>
        <fullName evidence="8">YetF C-terminal domain-containing protein</fullName>
    </recommendedName>
</protein>
<comment type="subcellular location">
    <subcellularLocation>
        <location evidence="1">Cell membrane</location>
        <topology evidence="1">Multi-pass membrane protein</topology>
    </subcellularLocation>
</comment>
<evidence type="ECO:0000256" key="2">
    <source>
        <dbReference type="ARBA" id="ARBA00006448"/>
    </source>
</evidence>
<evidence type="ECO:0000313" key="9">
    <source>
        <dbReference type="EMBL" id="SFP92347.1"/>
    </source>
</evidence>
<keyword evidence="6 7" id="KW-0472">Membrane</keyword>
<dbReference type="InterPro" id="IPR023090">
    <property type="entry name" value="UPF0702_alpha/beta_dom_sf"/>
</dbReference>
<dbReference type="EMBL" id="FOXP01000011">
    <property type="protein sequence ID" value="SFP92347.1"/>
    <property type="molecule type" value="Genomic_DNA"/>
</dbReference>
<dbReference type="STRING" id="634430.SAMN04488241_11121"/>
<evidence type="ECO:0000313" key="10">
    <source>
        <dbReference type="Proteomes" id="UP000199586"/>
    </source>
</evidence>
<feature type="transmembrane region" description="Helical" evidence="7">
    <location>
        <begin position="68"/>
        <end position="89"/>
    </location>
</feature>